<evidence type="ECO:0000256" key="2">
    <source>
        <dbReference type="SAM" id="Phobius"/>
    </source>
</evidence>
<keyword evidence="2" id="KW-0472">Membrane</keyword>
<proteinExistence type="predicted"/>
<accession>A0A1N7G1D6</accession>
<evidence type="ECO:0000313" key="3">
    <source>
        <dbReference type="EMBL" id="SIS06266.1"/>
    </source>
</evidence>
<feature type="transmembrane region" description="Helical" evidence="2">
    <location>
        <begin position="79"/>
        <end position="102"/>
    </location>
</feature>
<dbReference type="RefSeq" id="WP_076439847.1">
    <property type="nucleotide sequence ID" value="NZ_FTNI01000025.1"/>
</dbReference>
<dbReference type="STRING" id="58117.SAMN05421833_12571"/>
<dbReference type="Proteomes" id="UP000186096">
    <property type="component" value="Unassembled WGS sequence"/>
</dbReference>
<feature type="region of interest" description="Disordered" evidence="1">
    <location>
        <begin position="1"/>
        <end position="22"/>
    </location>
</feature>
<keyword evidence="2" id="KW-0812">Transmembrane</keyword>
<organism evidence="3 4">
    <name type="scientific">Microbispora rosea</name>
    <dbReference type="NCBI Taxonomy" id="58117"/>
    <lineage>
        <taxon>Bacteria</taxon>
        <taxon>Bacillati</taxon>
        <taxon>Actinomycetota</taxon>
        <taxon>Actinomycetes</taxon>
        <taxon>Streptosporangiales</taxon>
        <taxon>Streptosporangiaceae</taxon>
        <taxon>Microbispora</taxon>
    </lineage>
</organism>
<protein>
    <submittedName>
        <fullName evidence="3">Uncharacterized protein</fullName>
    </submittedName>
</protein>
<dbReference type="GeneID" id="97493478"/>
<name>A0A1N7G1D6_9ACTN</name>
<evidence type="ECO:0000313" key="4">
    <source>
        <dbReference type="Proteomes" id="UP000186096"/>
    </source>
</evidence>
<dbReference type="OrthoDB" id="3855413at2"/>
<keyword evidence="4" id="KW-1185">Reference proteome</keyword>
<gene>
    <name evidence="3" type="ORF">SAMN05421833_12571</name>
</gene>
<feature type="compositionally biased region" description="Basic residues" evidence="1">
    <location>
        <begin position="1"/>
        <end position="13"/>
    </location>
</feature>
<evidence type="ECO:0000256" key="1">
    <source>
        <dbReference type="SAM" id="MobiDB-lite"/>
    </source>
</evidence>
<dbReference type="AlphaFoldDB" id="A0A1N7G1D6"/>
<keyword evidence="2" id="KW-1133">Transmembrane helix</keyword>
<dbReference type="EMBL" id="FTNI01000025">
    <property type="protein sequence ID" value="SIS06266.1"/>
    <property type="molecule type" value="Genomic_DNA"/>
</dbReference>
<sequence>MRNAIGRKRRHPGHLTLNTDGRPHPRENAMTIATLVCGLVAFVTGFIVMAHMIASWVGAIGFWGGLYAQYASSTTRQRALIIVGIVGSFVGAALGIAHGGFFPRGFTLRG</sequence>
<feature type="transmembrane region" description="Helical" evidence="2">
    <location>
        <begin position="32"/>
        <end position="59"/>
    </location>
</feature>
<reference evidence="4" key="1">
    <citation type="submission" date="2017-01" db="EMBL/GenBank/DDBJ databases">
        <authorList>
            <person name="Varghese N."/>
            <person name="Submissions S."/>
        </authorList>
    </citation>
    <scope>NUCLEOTIDE SEQUENCE [LARGE SCALE GENOMIC DNA]</scope>
    <source>
        <strain evidence="4">ATCC 12950</strain>
    </source>
</reference>